<dbReference type="RefSeq" id="XP_033602651.1">
    <property type="nucleotide sequence ID" value="XM_033746645.1"/>
</dbReference>
<dbReference type="Proteomes" id="UP000799437">
    <property type="component" value="Unassembled WGS sequence"/>
</dbReference>
<reference evidence="1" key="1">
    <citation type="journal article" date="2020" name="Stud. Mycol.">
        <title>101 Dothideomycetes genomes: a test case for predicting lifestyles and emergence of pathogens.</title>
        <authorList>
            <person name="Haridas S."/>
            <person name="Albert R."/>
            <person name="Binder M."/>
            <person name="Bloem J."/>
            <person name="Labutti K."/>
            <person name="Salamov A."/>
            <person name="Andreopoulos B."/>
            <person name="Baker S."/>
            <person name="Barry K."/>
            <person name="Bills G."/>
            <person name="Bluhm B."/>
            <person name="Cannon C."/>
            <person name="Castanera R."/>
            <person name="Culley D."/>
            <person name="Daum C."/>
            <person name="Ezra D."/>
            <person name="Gonzalez J."/>
            <person name="Henrissat B."/>
            <person name="Kuo A."/>
            <person name="Liang C."/>
            <person name="Lipzen A."/>
            <person name="Lutzoni F."/>
            <person name="Magnuson J."/>
            <person name="Mondo S."/>
            <person name="Nolan M."/>
            <person name="Ohm R."/>
            <person name="Pangilinan J."/>
            <person name="Park H.-J."/>
            <person name="Ramirez L."/>
            <person name="Alfaro M."/>
            <person name="Sun H."/>
            <person name="Tritt A."/>
            <person name="Yoshinaga Y."/>
            <person name="Zwiers L.-H."/>
            <person name="Turgeon B."/>
            <person name="Goodwin S."/>
            <person name="Spatafora J."/>
            <person name="Crous P."/>
            <person name="Grigoriev I."/>
        </authorList>
    </citation>
    <scope>NUCLEOTIDE SEQUENCE</scope>
    <source>
        <strain evidence="1">CBS 121739</strain>
    </source>
</reference>
<keyword evidence="2" id="KW-1185">Reference proteome</keyword>
<organism evidence="1 2">
    <name type="scientific">Pseudovirgaria hyperparasitica</name>
    <dbReference type="NCBI Taxonomy" id="470096"/>
    <lineage>
        <taxon>Eukaryota</taxon>
        <taxon>Fungi</taxon>
        <taxon>Dikarya</taxon>
        <taxon>Ascomycota</taxon>
        <taxon>Pezizomycotina</taxon>
        <taxon>Dothideomycetes</taxon>
        <taxon>Dothideomycetes incertae sedis</taxon>
        <taxon>Acrospermales</taxon>
        <taxon>Acrospermaceae</taxon>
        <taxon>Pseudovirgaria</taxon>
    </lineage>
</organism>
<evidence type="ECO:0000313" key="1">
    <source>
        <dbReference type="EMBL" id="KAF2760200.1"/>
    </source>
</evidence>
<dbReference type="EMBL" id="ML996568">
    <property type="protein sequence ID" value="KAF2760200.1"/>
    <property type="molecule type" value="Genomic_DNA"/>
</dbReference>
<proteinExistence type="predicted"/>
<gene>
    <name evidence="1" type="ORF">EJ05DRAFT_498167</name>
</gene>
<evidence type="ECO:0000313" key="2">
    <source>
        <dbReference type="Proteomes" id="UP000799437"/>
    </source>
</evidence>
<name>A0A6A6WDY9_9PEZI</name>
<dbReference type="GeneID" id="54487699"/>
<sequence>MNEQESSAATLNANEQEVEQWLSDFSFELNAKILRNLTPSVLRWVLEFMTTPTAPPESTAPVAGWSRPRKHLISASELLRDPDIVTLIARFSTFSEALTAIEDSHLVFQALRDHRNHAAGLLCFLQPRQFNFDLGRLTVQQYLHLAKQHGEPVPAADIYINPLLMQLMQRMRQLPFFSDVDTVALQKFANRPAGRWKFMFCTNPPCQKIQLLIPLRRAWPPNVSSRTSTDVGPPGKYFLRTQQRSLEFFCLANDQDYILEELTILDGHFTLERLQKDVQRIFSNCVALDVHSTELAKILFCEFAPYALNQDPVARPDLETYVLVNTDNTIRLAMDDDALLVYRIREMVWRDWVGERRVVRYQRPRHTLT</sequence>
<dbReference type="AlphaFoldDB" id="A0A6A6WDY9"/>
<accession>A0A6A6WDY9</accession>
<protein>
    <submittedName>
        <fullName evidence="1">Uncharacterized protein</fullName>
    </submittedName>
</protein>